<name>C6E0S5_GEOSM</name>
<dbReference type="InterPro" id="IPR013783">
    <property type="entry name" value="Ig-like_fold"/>
</dbReference>
<dbReference type="OrthoDB" id="5423127at2"/>
<proteinExistence type="predicted"/>
<protein>
    <submittedName>
        <fullName evidence="1">Ig-like, group 1</fullName>
    </submittedName>
</protein>
<dbReference type="SUPFAM" id="SSF49373">
    <property type="entry name" value="Invasin/intimin cell-adhesion fragments"/>
    <property type="match status" value="4"/>
</dbReference>
<dbReference type="KEGG" id="gem:GM21_2663"/>
<evidence type="ECO:0000313" key="1">
    <source>
        <dbReference type="EMBL" id="ACT18699.1"/>
    </source>
</evidence>
<dbReference type="HOGENOM" id="CLU_409736_0_0_7"/>
<dbReference type="PROSITE" id="PS51257">
    <property type="entry name" value="PROKAR_LIPOPROTEIN"/>
    <property type="match status" value="1"/>
</dbReference>
<sequence length="638" mass="64798">MIFLRHIRRLTFFLGTMFLMYGCSGGGGSSSGAGPTVAGGTSTVTLSIVDPSLELTGNTTATAIFRKIDGSAAANIPVTFATTLGTVTPASGLVTDANGAATITLTAGSTSGEGQLSASATVENRLVTSTALFSVNLPALQLTNLSFTNNATNNINYGSTQAITVEVRDMAGNLYTAQPVDVVFTSLGSAAGTSLLSSPVRTVNGIATTTYTANTFSGTDTISAAISGFTLNKQLNVIPLSAGSIKYVSASPAIIGLRGMGGFGFQETSRVTFQVFDTSSAPKANQPVTFTLSTTQGGLTLSSTTGSTGADGTVSTIVQSGIITTPVVVIASTNVDGTTLTTQSAQLTVSTGLPSQDQFSLSVANMNPEAYNVDGVTTTVTARLADHFGNPVADGTAVVFTTSGGSIQPSCVTTGGVCSVTWTSQNPRPAGAPGGPALRTGRAVVLARAIGEESFVDLNGNGLADTTDTLHDDPEAFRDDNENGLRDAGEPFNDFNVNGSYDAADTFYNGIFQGTAGGGAATSKDVFDNLVIVMATSAADITTSIGSIAVPTSFTVTVKDTNGNTMPSGTTITTTAPFGVLSGNTNYTVPQKIDSGDTLVFRIDASDSASAQSGQISIVVKTPQGLQTTRFIPIAGNF</sequence>
<reference evidence="1" key="1">
    <citation type="submission" date="2009-07" db="EMBL/GenBank/DDBJ databases">
        <title>Complete sequence of Geobacter sp. M21.</title>
        <authorList>
            <consortium name="US DOE Joint Genome Institute"/>
            <person name="Lucas S."/>
            <person name="Copeland A."/>
            <person name="Lapidus A."/>
            <person name="Glavina del Rio T."/>
            <person name="Dalin E."/>
            <person name="Tice H."/>
            <person name="Bruce D."/>
            <person name="Goodwin L."/>
            <person name="Pitluck S."/>
            <person name="Saunders E."/>
            <person name="Brettin T."/>
            <person name="Detter J.C."/>
            <person name="Han C."/>
            <person name="Larimer F."/>
            <person name="Land M."/>
            <person name="Hauser L."/>
            <person name="Kyrpides N."/>
            <person name="Ovchinnikova G."/>
            <person name="Lovley D."/>
        </authorList>
    </citation>
    <scope>NUCLEOTIDE SEQUENCE [LARGE SCALE GENOMIC DNA]</scope>
    <source>
        <strain evidence="1">M21</strain>
    </source>
</reference>
<dbReference type="InterPro" id="IPR008964">
    <property type="entry name" value="Invasin/intimin_cell_adhesion"/>
</dbReference>
<dbReference type="EMBL" id="CP001661">
    <property type="protein sequence ID" value="ACT18699.1"/>
    <property type="molecule type" value="Genomic_DNA"/>
</dbReference>
<accession>C6E0S5</accession>
<dbReference type="Gene3D" id="2.60.40.10">
    <property type="entry name" value="Immunoglobulins"/>
    <property type="match status" value="4"/>
</dbReference>
<organism evidence="1">
    <name type="scientific">Geobacter sp. (strain M21)</name>
    <dbReference type="NCBI Taxonomy" id="443144"/>
    <lineage>
        <taxon>Bacteria</taxon>
        <taxon>Pseudomonadati</taxon>
        <taxon>Thermodesulfobacteriota</taxon>
        <taxon>Desulfuromonadia</taxon>
        <taxon>Geobacterales</taxon>
        <taxon>Geobacteraceae</taxon>
        <taxon>Geobacter</taxon>
    </lineage>
</organism>
<dbReference type="AlphaFoldDB" id="C6E0S5"/>
<gene>
    <name evidence="1" type="ordered locus">GM21_2663</name>
</gene>
<dbReference type="STRING" id="443144.GM21_2663"/>
<dbReference type="eggNOG" id="COG2831">
    <property type="taxonomic scope" value="Bacteria"/>
</dbReference>